<feature type="region of interest" description="Disordered" evidence="1">
    <location>
        <begin position="151"/>
        <end position="172"/>
    </location>
</feature>
<dbReference type="RefSeq" id="WP_143597625.1">
    <property type="nucleotide sequence ID" value="NZ_FYEK01000075.1"/>
</dbReference>
<protein>
    <submittedName>
        <fullName evidence="2">Uncharacterized protein</fullName>
    </submittedName>
</protein>
<dbReference type="AlphaFoldDB" id="A0A212RQF2"/>
<evidence type="ECO:0000256" key="1">
    <source>
        <dbReference type="SAM" id="MobiDB-lite"/>
    </source>
</evidence>
<proteinExistence type="predicted"/>
<sequence length="246" mass="28049">MEIPLGVVTPPLTLTLSLHARIQQPGEWQVTALFWLSPVRFYPISQNGIIIWPRPIDAASLLGWSTPARAWWADFDTLWWRAFDLGQRMCRAAAPCAVRLPADPLRTLLGVPPEAEGQPLWPRRTFTLEGQLWTCLIGTLERCQTDAWERLHPSTPWAPPTPESEREPQRGFPQLTLSGRVAYEARAFRSIDREQKNTIRRPVAHARVTLEYTLCPHPPFRSRCWPARIEGHTDAAGAYTLTLIYN</sequence>
<gene>
    <name evidence="2" type="ORF">SAMN02746019_00018140</name>
</gene>
<name>A0A212RQF2_9CHLR</name>
<organism evidence="2 3">
    <name type="scientific">Thermoflexus hugenholtzii JAD2</name>
    <dbReference type="NCBI Taxonomy" id="877466"/>
    <lineage>
        <taxon>Bacteria</taxon>
        <taxon>Bacillati</taxon>
        <taxon>Chloroflexota</taxon>
        <taxon>Thermoflexia</taxon>
        <taxon>Thermoflexales</taxon>
        <taxon>Thermoflexaceae</taxon>
        <taxon>Thermoflexus</taxon>
    </lineage>
</organism>
<keyword evidence="3" id="KW-1185">Reference proteome</keyword>
<evidence type="ECO:0000313" key="2">
    <source>
        <dbReference type="EMBL" id="SNB74826.1"/>
    </source>
</evidence>
<accession>A0A212RQF2</accession>
<evidence type="ECO:0000313" key="3">
    <source>
        <dbReference type="Proteomes" id="UP000197025"/>
    </source>
</evidence>
<reference evidence="3" key="1">
    <citation type="submission" date="2017-06" db="EMBL/GenBank/DDBJ databases">
        <authorList>
            <person name="Varghese N."/>
            <person name="Submissions S."/>
        </authorList>
    </citation>
    <scope>NUCLEOTIDE SEQUENCE [LARGE SCALE GENOMIC DNA]</scope>
    <source>
        <strain evidence="3">JAD2</strain>
    </source>
</reference>
<dbReference type="InParanoid" id="A0A212RQF2"/>
<dbReference type="EMBL" id="FYEK01000075">
    <property type="protein sequence ID" value="SNB74826.1"/>
    <property type="molecule type" value="Genomic_DNA"/>
</dbReference>
<dbReference type="Proteomes" id="UP000197025">
    <property type="component" value="Unassembled WGS sequence"/>
</dbReference>